<feature type="region of interest" description="Disordered" evidence="1">
    <location>
        <begin position="265"/>
        <end position="291"/>
    </location>
</feature>
<proteinExistence type="predicted"/>
<accession>A0ABP7G097</accession>
<name>A0ABP7G097_9ACTN</name>
<gene>
    <name evidence="4" type="ORF">GCM10022402_32040</name>
</gene>
<evidence type="ECO:0000313" key="5">
    <source>
        <dbReference type="Proteomes" id="UP001500908"/>
    </source>
</evidence>
<feature type="signal peptide" evidence="3">
    <location>
        <begin position="1"/>
        <end position="35"/>
    </location>
</feature>
<dbReference type="EMBL" id="BAABDD010000015">
    <property type="protein sequence ID" value="GAA3750440.1"/>
    <property type="molecule type" value="Genomic_DNA"/>
</dbReference>
<sequence>MTADLRARTHRRRPLAVAAAVLCLCAPVGTTPAWATQETPAKPLTTEPPYVTDTSRVERFAAGLRDSPLYVDPEVASVLPAGERAPIEEKLAESDVPLRVLVASSSRHSAAQGERDVVLHALHHLLDEDAVYVLVEPHFSFCEVTVIAFGVPVSNDALEDIEDLSREDLSATETLGRLASGVAAAPDASPAAPDLPYAVWELTDDSEEAGEEDGSSDEAEGWVTGLLFFCIGAVCALLTLALFKVVSSSAARGARRFGVVLDRPERSGEAGRPHEAARNRDAPRRPAPGWLSNTLNRELAALNRELEQAPQDHPARQRAVNTVDAVGLLIGESSDSLDLVGAVVLVRDARQSLAAPEKGTWPVCMVNPLHGKASVGSTARLPTVGKVKVCARCGVVPEQKLLDHRVLQVQHAGSWVPHYELDRFWVQVRYGDRVENFPERVLEELGVH</sequence>
<evidence type="ECO:0000313" key="4">
    <source>
        <dbReference type="EMBL" id="GAA3750440.1"/>
    </source>
</evidence>
<keyword evidence="3" id="KW-0732">Signal</keyword>
<evidence type="ECO:0000256" key="2">
    <source>
        <dbReference type="SAM" id="Phobius"/>
    </source>
</evidence>
<organism evidence="4 5">
    <name type="scientific">Salinactinospora qingdaonensis</name>
    <dbReference type="NCBI Taxonomy" id="702744"/>
    <lineage>
        <taxon>Bacteria</taxon>
        <taxon>Bacillati</taxon>
        <taxon>Actinomycetota</taxon>
        <taxon>Actinomycetes</taxon>
        <taxon>Streptosporangiales</taxon>
        <taxon>Nocardiopsidaceae</taxon>
        <taxon>Salinactinospora</taxon>
    </lineage>
</organism>
<keyword evidence="2" id="KW-0812">Transmembrane</keyword>
<keyword evidence="5" id="KW-1185">Reference proteome</keyword>
<feature type="transmembrane region" description="Helical" evidence="2">
    <location>
        <begin position="222"/>
        <end position="246"/>
    </location>
</feature>
<comment type="caution">
    <text evidence="4">The sequence shown here is derived from an EMBL/GenBank/DDBJ whole genome shotgun (WGS) entry which is preliminary data.</text>
</comment>
<reference evidence="5" key="1">
    <citation type="journal article" date="2019" name="Int. J. Syst. Evol. Microbiol.">
        <title>The Global Catalogue of Microorganisms (GCM) 10K type strain sequencing project: providing services to taxonomists for standard genome sequencing and annotation.</title>
        <authorList>
            <consortium name="The Broad Institute Genomics Platform"/>
            <consortium name="The Broad Institute Genome Sequencing Center for Infectious Disease"/>
            <person name="Wu L."/>
            <person name="Ma J."/>
        </authorList>
    </citation>
    <scope>NUCLEOTIDE SEQUENCE [LARGE SCALE GENOMIC DNA]</scope>
    <source>
        <strain evidence="5">JCM 17137</strain>
    </source>
</reference>
<evidence type="ECO:0000256" key="1">
    <source>
        <dbReference type="SAM" id="MobiDB-lite"/>
    </source>
</evidence>
<feature type="chain" id="PRO_5046336840" evidence="3">
    <location>
        <begin position="36"/>
        <end position="448"/>
    </location>
</feature>
<keyword evidence="2" id="KW-0472">Membrane</keyword>
<feature type="compositionally biased region" description="Basic and acidic residues" evidence="1">
    <location>
        <begin position="265"/>
        <end position="284"/>
    </location>
</feature>
<evidence type="ECO:0000256" key="3">
    <source>
        <dbReference type="SAM" id="SignalP"/>
    </source>
</evidence>
<keyword evidence="2" id="KW-1133">Transmembrane helix</keyword>
<dbReference type="Proteomes" id="UP001500908">
    <property type="component" value="Unassembled WGS sequence"/>
</dbReference>
<dbReference type="RefSeq" id="WP_344972602.1">
    <property type="nucleotide sequence ID" value="NZ_BAABDD010000015.1"/>
</dbReference>
<protein>
    <submittedName>
        <fullName evidence="4">Uncharacterized protein</fullName>
    </submittedName>
</protein>